<sequence length="461" mass="52468">MPNWNAFLNHDSVSLFSPEPSHTSLHLQAFHCLRDRLCVTPYLFFFFTNHAALRIQGVNSDMSSDSTKENASVVDSSVTEWRNDIGNSDDPESSRYKFNENNNPIRADIAGHSYGLIGHPTGIGVEKWNDIKYFIIKSLNRQNIDLSIKKGIWATQIMNERILEEAFHNSGCVILIFSVNMSGSFQGYAQMMSSIGRGRENVWSEGIGKSNPWGRSFKVQWLCFNDLPFYKTLHLKNPLNDYKPVKISRDCQELSPDIGLALCELLDGKNDTNDLLTSLSRDDFSFKGRYVNTPSSMGDEDCNFPPFHMSWSMPLPYSPMFYQNQPVVNEFRSTKQRFSGTMLTETLPINSCVSPQVSGIKRAHYSGHIPELQTKKNVASQLDFWDVSPGCPLAGSTLTEDDFLDMSYEEYLEEVHSRGRKQLRISSQETITKPSKFSEECADRNRSNPRGRIHQSSFPWI</sequence>
<dbReference type="GO" id="GO:0048024">
    <property type="term" value="P:regulation of mRNA splicing, via spliceosome"/>
    <property type="evidence" value="ECO:0007669"/>
    <property type="project" value="TreeGrafter"/>
</dbReference>
<dbReference type="GO" id="GO:1990247">
    <property type="term" value="F:N6-methyladenosine-containing RNA reader activity"/>
    <property type="evidence" value="ECO:0007669"/>
    <property type="project" value="UniProtKB-UniRule"/>
</dbReference>
<accession>A0AAN9RHR0</accession>
<evidence type="ECO:0000259" key="3">
    <source>
        <dbReference type="PROSITE" id="PS50882"/>
    </source>
</evidence>
<dbReference type="AlphaFoldDB" id="A0AAN9RHR0"/>
<dbReference type="InterPro" id="IPR007275">
    <property type="entry name" value="YTH_domain"/>
</dbReference>
<dbReference type="Proteomes" id="UP001374584">
    <property type="component" value="Unassembled WGS sequence"/>
</dbReference>
<reference evidence="4 5" key="1">
    <citation type="submission" date="2024-01" db="EMBL/GenBank/DDBJ databases">
        <title>The genomes of 5 underutilized Papilionoideae crops provide insights into root nodulation and disease resistanc.</title>
        <authorList>
            <person name="Jiang F."/>
        </authorList>
    </citation>
    <scope>NUCLEOTIDE SEQUENCE [LARGE SCALE GENOMIC DNA]</scope>
    <source>
        <strain evidence="4">JINMINGXINNONG_FW02</strain>
        <tissue evidence="4">Leaves</tissue>
    </source>
</reference>
<name>A0AAN9RHR0_PHACN</name>
<dbReference type="PANTHER" id="PTHR12357:SF3">
    <property type="entry name" value="YTH DOMAIN-CONTAINING PROTEIN 1"/>
    <property type="match status" value="1"/>
</dbReference>
<gene>
    <name evidence="4" type="ORF">VNO80_08811</name>
</gene>
<dbReference type="GO" id="GO:0003729">
    <property type="term" value="F:mRNA binding"/>
    <property type="evidence" value="ECO:0007669"/>
    <property type="project" value="UniProtKB-UniRule"/>
</dbReference>
<evidence type="ECO:0000313" key="5">
    <source>
        <dbReference type="Proteomes" id="UP001374584"/>
    </source>
</evidence>
<comment type="caution">
    <text evidence="4">The sequence shown here is derived from an EMBL/GenBank/DDBJ whole genome shotgun (WGS) entry which is preliminary data.</text>
</comment>
<dbReference type="GO" id="GO:0005654">
    <property type="term" value="C:nucleoplasm"/>
    <property type="evidence" value="ECO:0007669"/>
    <property type="project" value="TreeGrafter"/>
</dbReference>
<keyword evidence="1" id="KW-0694">RNA-binding</keyword>
<dbReference type="PROSITE" id="PS50882">
    <property type="entry name" value="YTH"/>
    <property type="match status" value="1"/>
</dbReference>
<evidence type="ECO:0000313" key="4">
    <source>
        <dbReference type="EMBL" id="KAK7366813.1"/>
    </source>
</evidence>
<dbReference type="PANTHER" id="PTHR12357">
    <property type="entry name" value="YTH YT521-B HOMOLOGY DOMAIN-CONTAINING"/>
    <property type="match status" value="1"/>
</dbReference>
<dbReference type="GO" id="GO:0000398">
    <property type="term" value="P:mRNA splicing, via spliceosome"/>
    <property type="evidence" value="ECO:0007669"/>
    <property type="project" value="TreeGrafter"/>
</dbReference>
<feature type="domain" description="YTH" evidence="3">
    <location>
        <begin position="131"/>
        <end position="266"/>
    </location>
</feature>
<dbReference type="Gene3D" id="3.10.590.10">
    <property type="entry name" value="ph1033 like domains"/>
    <property type="match status" value="1"/>
</dbReference>
<dbReference type="Pfam" id="PF04146">
    <property type="entry name" value="YTH"/>
    <property type="match status" value="1"/>
</dbReference>
<feature type="compositionally biased region" description="Basic and acidic residues" evidence="2">
    <location>
        <begin position="436"/>
        <end position="446"/>
    </location>
</feature>
<feature type="region of interest" description="Disordered" evidence="2">
    <location>
        <begin position="434"/>
        <end position="461"/>
    </location>
</feature>
<protein>
    <recommendedName>
        <fullName evidence="1">YTH domain-containing family protein</fullName>
    </recommendedName>
</protein>
<evidence type="ECO:0000256" key="1">
    <source>
        <dbReference type="RuleBase" id="RU369095"/>
    </source>
</evidence>
<evidence type="ECO:0000256" key="2">
    <source>
        <dbReference type="SAM" id="MobiDB-lite"/>
    </source>
</evidence>
<dbReference type="EMBL" id="JAYMYR010000004">
    <property type="protein sequence ID" value="KAK7366813.1"/>
    <property type="molecule type" value="Genomic_DNA"/>
</dbReference>
<keyword evidence="5" id="KW-1185">Reference proteome</keyword>
<comment type="similarity">
    <text evidence="1">Belongs to the YTHDF family.</text>
</comment>
<dbReference type="CDD" id="cd21134">
    <property type="entry name" value="YTH"/>
    <property type="match status" value="1"/>
</dbReference>
<proteinExistence type="inferred from homology"/>
<dbReference type="InterPro" id="IPR045168">
    <property type="entry name" value="YTH_prot"/>
</dbReference>
<organism evidence="4 5">
    <name type="scientific">Phaseolus coccineus</name>
    <name type="common">Scarlet runner bean</name>
    <name type="synonym">Phaseolus multiflorus</name>
    <dbReference type="NCBI Taxonomy" id="3886"/>
    <lineage>
        <taxon>Eukaryota</taxon>
        <taxon>Viridiplantae</taxon>
        <taxon>Streptophyta</taxon>
        <taxon>Embryophyta</taxon>
        <taxon>Tracheophyta</taxon>
        <taxon>Spermatophyta</taxon>
        <taxon>Magnoliopsida</taxon>
        <taxon>eudicotyledons</taxon>
        <taxon>Gunneridae</taxon>
        <taxon>Pentapetalae</taxon>
        <taxon>rosids</taxon>
        <taxon>fabids</taxon>
        <taxon>Fabales</taxon>
        <taxon>Fabaceae</taxon>
        <taxon>Papilionoideae</taxon>
        <taxon>50 kb inversion clade</taxon>
        <taxon>NPAAA clade</taxon>
        <taxon>indigoferoid/millettioid clade</taxon>
        <taxon>Phaseoleae</taxon>
        <taxon>Phaseolus</taxon>
    </lineage>
</organism>
<comment type="function">
    <text evidence="1">Specifically recognizes and binds N6-methyladenosine (m6A)-containing RNAs, and regulates mRNA stability. M6A is a modification present at internal sites of mRNAs and some non-coding RNAs and plays a role in mRNA stability and processing.</text>
</comment>